<dbReference type="RefSeq" id="WP_141916518.1">
    <property type="nucleotide sequence ID" value="NZ_BAAAYS010000017.1"/>
</dbReference>
<keyword evidence="14" id="KW-1185">Reference proteome</keyword>
<dbReference type="OrthoDB" id="468978at2"/>
<dbReference type="Gene3D" id="3.10.150.10">
    <property type="entry name" value="DNA Polymerase III, subunit A, domain 2"/>
    <property type="match status" value="3"/>
</dbReference>
<protein>
    <recommendedName>
        <fullName evidence="9">Beta sliding clamp</fullName>
    </recommendedName>
</protein>
<dbReference type="EMBL" id="VFPN01000001">
    <property type="protein sequence ID" value="TQM66316.1"/>
    <property type="molecule type" value="Genomic_DNA"/>
</dbReference>
<keyword evidence="3 9" id="KW-0963">Cytoplasm</keyword>
<dbReference type="CDD" id="cd00140">
    <property type="entry name" value="beta_clamp"/>
    <property type="match status" value="1"/>
</dbReference>
<evidence type="ECO:0000256" key="3">
    <source>
        <dbReference type="ARBA" id="ARBA00022490"/>
    </source>
</evidence>
<gene>
    <name evidence="13" type="ORF">FB466_1153</name>
</gene>
<comment type="caution">
    <text evidence="13">The sequence shown here is derived from an EMBL/GenBank/DDBJ whole genome shotgun (WGS) entry which is preliminary data.</text>
</comment>
<comment type="function">
    <text evidence="9">Confers DNA tethering and processivity to DNA polymerases and other proteins. Acts as a clamp, forming a ring around DNA (a reaction catalyzed by the clamp-loading complex) which diffuses in an ATP-independent manner freely and bidirectionally along dsDNA. Initially characterized for its ability to contact the catalytic subunit of DNA polymerase III (Pol III), a complex, multichain enzyme responsible for most of the replicative synthesis in bacteria; Pol III exhibits 3'-5' exonuclease proofreading activity. The beta chain is required for initiation of replication as well as for processivity of DNA replication.</text>
</comment>
<dbReference type="Proteomes" id="UP000318331">
    <property type="component" value="Unassembled WGS sequence"/>
</dbReference>
<dbReference type="PANTHER" id="PTHR30478:SF0">
    <property type="entry name" value="BETA SLIDING CLAMP"/>
    <property type="match status" value="1"/>
</dbReference>
<feature type="domain" description="DNA polymerase III beta sliding clamp central" evidence="11">
    <location>
        <begin position="127"/>
        <end position="244"/>
    </location>
</feature>
<name>A0A543I6T2_9MICO</name>
<keyword evidence="4 9" id="KW-0808">Transferase</keyword>
<dbReference type="PIRSF" id="PIRSF000804">
    <property type="entry name" value="DNA_pol_III_b"/>
    <property type="match status" value="1"/>
</dbReference>
<dbReference type="InterPro" id="IPR022637">
    <property type="entry name" value="DNA_polIII_beta_cen"/>
</dbReference>
<dbReference type="GO" id="GO:0006271">
    <property type="term" value="P:DNA strand elongation involved in DNA replication"/>
    <property type="evidence" value="ECO:0007669"/>
    <property type="project" value="TreeGrafter"/>
</dbReference>
<dbReference type="GO" id="GO:0003677">
    <property type="term" value="F:DNA binding"/>
    <property type="evidence" value="ECO:0007669"/>
    <property type="project" value="UniProtKB-UniRule"/>
</dbReference>
<evidence type="ECO:0000256" key="9">
    <source>
        <dbReference type="PIRNR" id="PIRNR000804"/>
    </source>
</evidence>
<accession>A0A543I6T2</accession>
<feature type="domain" description="DNA polymerase III beta sliding clamp N-terminal" evidence="10">
    <location>
        <begin position="1"/>
        <end position="118"/>
    </location>
</feature>
<keyword evidence="8" id="KW-0238">DNA-binding</keyword>
<evidence type="ECO:0000313" key="13">
    <source>
        <dbReference type="EMBL" id="TQM66316.1"/>
    </source>
</evidence>
<dbReference type="NCBIfam" id="TIGR00663">
    <property type="entry name" value="dnan"/>
    <property type="match status" value="1"/>
</dbReference>
<dbReference type="GO" id="GO:0009360">
    <property type="term" value="C:DNA polymerase III complex"/>
    <property type="evidence" value="ECO:0007669"/>
    <property type="project" value="InterPro"/>
</dbReference>
<keyword evidence="7 9" id="KW-0239">DNA-directed DNA polymerase</keyword>
<evidence type="ECO:0000313" key="14">
    <source>
        <dbReference type="Proteomes" id="UP000318331"/>
    </source>
</evidence>
<dbReference type="Pfam" id="PF02767">
    <property type="entry name" value="DNA_pol3_beta_2"/>
    <property type="match status" value="1"/>
</dbReference>
<keyword evidence="6 9" id="KW-0235">DNA replication</keyword>
<evidence type="ECO:0000256" key="5">
    <source>
        <dbReference type="ARBA" id="ARBA00022695"/>
    </source>
</evidence>
<dbReference type="SMART" id="SM00480">
    <property type="entry name" value="POL3Bc"/>
    <property type="match status" value="1"/>
</dbReference>
<sequence>MKFTVNRDVFSEAVSFVVKLLPQRTTLPLLSGALIEADGSTLTLSSFDYEVSARTQVTADVEAGGRALVSGRLLNDIANRLPQAPIVISTEDGRIQVKCGSVSFSLPAMPVDEYPTVPQIDDVSGLVPGEDFASAIAQVSLAASKDDVTPVITGVQFEINENSLGLIATDRYRVAVREIDWENSMSGDALTALVPARIVTEVGKTFAHSTTVSVAIVSKDERELISFTADNKTVTSLLIKGNFPPVRRLFPEKVENYAVVNTNDLIEATNRVGLVLDREAALRFSFREGSVTLEAAGSEAAQASETIDAHLAGDDTVVSLKPQFLLDGLRSAHSEYARISFTKTDNPNKPGPVLITSQTSKDEAGLDSYKYLLQPNLLLR</sequence>
<evidence type="ECO:0000256" key="7">
    <source>
        <dbReference type="ARBA" id="ARBA00022932"/>
    </source>
</evidence>
<reference evidence="13 14" key="1">
    <citation type="submission" date="2019-06" db="EMBL/GenBank/DDBJ databases">
        <title>Sequencing the genomes of 1000 actinobacteria strains.</title>
        <authorList>
            <person name="Klenk H.-P."/>
        </authorList>
    </citation>
    <scope>NUCLEOTIDE SEQUENCE [LARGE SCALE GENOMIC DNA]</scope>
    <source>
        <strain evidence="13 14">DSM 18031</strain>
    </source>
</reference>
<evidence type="ECO:0000256" key="1">
    <source>
        <dbReference type="ARBA" id="ARBA00004496"/>
    </source>
</evidence>
<proteinExistence type="inferred from homology"/>
<comment type="similarity">
    <text evidence="2 9">Belongs to the beta sliding clamp family.</text>
</comment>
<evidence type="ECO:0000256" key="4">
    <source>
        <dbReference type="ARBA" id="ARBA00022679"/>
    </source>
</evidence>
<dbReference type="Pfam" id="PF00712">
    <property type="entry name" value="DNA_pol3_beta"/>
    <property type="match status" value="1"/>
</dbReference>
<dbReference type="PANTHER" id="PTHR30478">
    <property type="entry name" value="DNA POLYMERASE III SUBUNIT BETA"/>
    <property type="match status" value="1"/>
</dbReference>
<dbReference type="AlphaFoldDB" id="A0A543I6T2"/>
<dbReference type="GO" id="GO:0005737">
    <property type="term" value="C:cytoplasm"/>
    <property type="evidence" value="ECO:0007669"/>
    <property type="project" value="UniProtKB-SubCell"/>
</dbReference>
<evidence type="ECO:0000256" key="8">
    <source>
        <dbReference type="ARBA" id="ARBA00023125"/>
    </source>
</evidence>
<evidence type="ECO:0000259" key="11">
    <source>
        <dbReference type="Pfam" id="PF02767"/>
    </source>
</evidence>
<evidence type="ECO:0000256" key="6">
    <source>
        <dbReference type="ARBA" id="ARBA00022705"/>
    </source>
</evidence>
<dbReference type="InterPro" id="IPR046938">
    <property type="entry name" value="DNA_clamp_sf"/>
</dbReference>
<comment type="subunit">
    <text evidence="9">Forms a ring-shaped head-to-tail homodimer around DNA.</text>
</comment>
<feature type="domain" description="DNA polymerase III beta sliding clamp C-terminal" evidence="12">
    <location>
        <begin position="247"/>
        <end position="347"/>
    </location>
</feature>
<evidence type="ECO:0000259" key="12">
    <source>
        <dbReference type="Pfam" id="PF02768"/>
    </source>
</evidence>
<dbReference type="Pfam" id="PF02768">
    <property type="entry name" value="DNA_pol3_beta_3"/>
    <property type="match status" value="1"/>
</dbReference>
<keyword evidence="5 9" id="KW-0548">Nucleotidyltransferase</keyword>
<organism evidence="13 14">
    <name type="scientific">Klugiella xanthotipulae</name>
    <dbReference type="NCBI Taxonomy" id="244735"/>
    <lineage>
        <taxon>Bacteria</taxon>
        <taxon>Bacillati</taxon>
        <taxon>Actinomycetota</taxon>
        <taxon>Actinomycetes</taxon>
        <taxon>Micrococcales</taxon>
        <taxon>Microbacteriaceae</taxon>
        <taxon>Klugiella</taxon>
    </lineage>
</organism>
<dbReference type="InterPro" id="IPR022635">
    <property type="entry name" value="DNA_polIII_beta_C"/>
</dbReference>
<comment type="subcellular location">
    <subcellularLocation>
        <location evidence="1 9">Cytoplasm</location>
    </subcellularLocation>
</comment>
<dbReference type="SUPFAM" id="SSF55979">
    <property type="entry name" value="DNA clamp"/>
    <property type="match status" value="3"/>
</dbReference>
<dbReference type="InterPro" id="IPR022634">
    <property type="entry name" value="DNA_polIII_beta_N"/>
</dbReference>
<evidence type="ECO:0000259" key="10">
    <source>
        <dbReference type="Pfam" id="PF00712"/>
    </source>
</evidence>
<dbReference type="GO" id="GO:0003887">
    <property type="term" value="F:DNA-directed DNA polymerase activity"/>
    <property type="evidence" value="ECO:0007669"/>
    <property type="project" value="UniProtKB-UniRule"/>
</dbReference>
<dbReference type="GO" id="GO:0008408">
    <property type="term" value="F:3'-5' exonuclease activity"/>
    <property type="evidence" value="ECO:0007669"/>
    <property type="project" value="InterPro"/>
</dbReference>
<evidence type="ECO:0000256" key="2">
    <source>
        <dbReference type="ARBA" id="ARBA00010752"/>
    </source>
</evidence>
<dbReference type="InterPro" id="IPR001001">
    <property type="entry name" value="DNA_polIII_beta"/>
</dbReference>